<evidence type="ECO:0000256" key="1">
    <source>
        <dbReference type="SAM" id="MobiDB-lite"/>
    </source>
</evidence>
<reference evidence="2 3" key="1">
    <citation type="journal article" date="2019" name="Nat. Ecol. Evol.">
        <title>Megaphylogeny resolves global patterns of mushroom evolution.</title>
        <authorList>
            <person name="Varga T."/>
            <person name="Krizsan K."/>
            <person name="Foldi C."/>
            <person name="Dima B."/>
            <person name="Sanchez-Garcia M."/>
            <person name="Sanchez-Ramirez S."/>
            <person name="Szollosi G.J."/>
            <person name="Szarkandi J.G."/>
            <person name="Papp V."/>
            <person name="Albert L."/>
            <person name="Andreopoulos W."/>
            <person name="Angelini C."/>
            <person name="Antonin V."/>
            <person name="Barry K.W."/>
            <person name="Bougher N.L."/>
            <person name="Buchanan P."/>
            <person name="Buyck B."/>
            <person name="Bense V."/>
            <person name="Catcheside P."/>
            <person name="Chovatia M."/>
            <person name="Cooper J."/>
            <person name="Damon W."/>
            <person name="Desjardin D."/>
            <person name="Finy P."/>
            <person name="Geml J."/>
            <person name="Haridas S."/>
            <person name="Hughes K."/>
            <person name="Justo A."/>
            <person name="Karasinski D."/>
            <person name="Kautmanova I."/>
            <person name="Kiss B."/>
            <person name="Kocsube S."/>
            <person name="Kotiranta H."/>
            <person name="LaButti K.M."/>
            <person name="Lechner B.E."/>
            <person name="Liimatainen K."/>
            <person name="Lipzen A."/>
            <person name="Lukacs Z."/>
            <person name="Mihaltcheva S."/>
            <person name="Morgado L.N."/>
            <person name="Niskanen T."/>
            <person name="Noordeloos M.E."/>
            <person name="Ohm R.A."/>
            <person name="Ortiz-Santana B."/>
            <person name="Ovrebo C."/>
            <person name="Racz N."/>
            <person name="Riley R."/>
            <person name="Savchenko A."/>
            <person name="Shiryaev A."/>
            <person name="Soop K."/>
            <person name="Spirin V."/>
            <person name="Szebenyi C."/>
            <person name="Tomsovsky M."/>
            <person name="Tulloss R.E."/>
            <person name="Uehling J."/>
            <person name="Grigoriev I.V."/>
            <person name="Vagvolgyi C."/>
            <person name="Papp T."/>
            <person name="Martin F.M."/>
            <person name="Miettinen O."/>
            <person name="Hibbett D.S."/>
            <person name="Nagy L.G."/>
        </authorList>
    </citation>
    <scope>NUCLEOTIDE SEQUENCE [LARGE SCALE GENOMIC DNA]</scope>
    <source>
        <strain evidence="2 3">FP101781</strain>
    </source>
</reference>
<feature type="region of interest" description="Disordered" evidence="1">
    <location>
        <begin position="152"/>
        <end position="173"/>
    </location>
</feature>
<comment type="caution">
    <text evidence="2">The sequence shown here is derived from an EMBL/GenBank/DDBJ whole genome shotgun (WGS) entry which is preliminary data.</text>
</comment>
<dbReference type="EMBL" id="QPFP01000014">
    <property type="protein sequence ID" value="TEB32748.1"/>
    <property type="molecule type" value="Genomic_DNA"/>
</dbReference>
<protein>
    <submittedName>
        <fullName evidence="2">Uncharacterized protein</fullName>
    </submittedName>
</protein>
<proteinExistence type="predicted"/>
<evidence type="ECO:0000313" key="3">
    <source>
        <dbReference type="Proteomes" id="UP000298030"/>
    </source>
</evidence>
<organism evidence="2 3">
    <name type="scientific">Coprinellus micaceus</name>
    <name type="common">Glistening ink-cap mushroom</name>
    <name type="synonym">Coprinus micaceus</name>
    <dbReference type="NCBI Taxonomy" id="71717"/>
    <lineage>
        <taxon>Eukaryota</taxon>
        <taxon>Fungi</taxon>
        <taxon>Dikarya</taxon>
        <taxon>Basidiomycota</taxon>
        <taxon>Agaricomycotina</taxon>
        <taxon>Agaricomycetes</taxon>
        <taxon>Agaricomycetidae</taxon>
        <taxon>Agaricales</taxon>
        <taxon>Agaricineae</taxon>
        <taxon>Psathyrellaceae</taxon>
        <taxon>Coprinellus</taxon>
    </lineage>
</organism>
<dbReference type="Proteomes" id="UP000298030">
    <property type="component" value="Unassembled WGS sequence"/>
</dbReference>
<dbReference type="AlphaFoldDB" id="A0A4Y7TFN7"/>
<evidence type="ECO:0000313" key="2">
    <source>
        <dbReference type="EMBL" id="TEB32748.1"/>
    </source>
</evidence>
<keyword evidence="3" id="KW-1185">Reference proteome</keyword>
<sequence length="187" mass="20990">MWWFDVSCGLAGCHRDPARSAVRKTSSTPPHTPQTKIPWQYSEPALPTSRALQTQRLVQLEHSPVLTTKFFVSLSPSLPHLSHFLPHNYHLHTLPHPFFLSKNTVIFLKFQPSQSTSTSPLLFTVTMLRMSSLCPMPYALSNPPNYLLKQGSASHIRHPHSNESSLDELSCPGSSTVLPSTRCDYTQ</sequence>
<accession>A0A4Y7TFN7</accession>
<name>A0A4Y7TFN7_COPMI</name>
<gene>
    <name evidence="2" type="ORF">FA13DRAFT_225019</name>
</gene>